<evidence type="ECO:0000313" key="1">
    <source>
        <dbReference type="EMBL" id="MBP0485050.1"/>
    </source>
</evidence>
<gene>
    <name evidence="1" type="ORF">J5474_21465</name>
</gene>
<comment type="caution">
    <text evidence="1">The sequence shown here is derived from an EMBL/GenBank/DDBJ whole genome shotgun (WGS) entry which is preliminary data.</text>
</comment>
<dbReference type="RefSeq" id="WP_209363939.1">
    <property type="nucleotide sequence ID" value="NZ_JAGISH010000021.1"/>
</dbReference>
<organism evidence="1 2">
    <name type="scientific">Sagittula salina</name>
    <dbReference type="NCBI Taxonomy" id="2820268"/>
    <lineage>
        <taxon>Bacteria</taxon>
        <taxon>Pseudomonadati</taxon>
        <taxon>Pseudomonadota</taxon>
        <taxon>Alphaproteobacteria</taxon>
        <taxon>Rhodobacterales</taxon>
        <taxon>Roseobacteraceae</taxon>
        <taxon>Sagittula</taxon>
    </lineage>
</organism>
<sequence length="508" mass="57048">MPSVEDMLIEAHQQLEARPVAASRMAIGGVDPLGLRQINFDLMDQVLPDLNNVARHVRPYIVMAWAWRRVRTIVKSTGIKGAEDEQMRDFVDRLEAIYAWSQFLHMPQSDLPGRQAIQELMTAPKYHFGGARWVARRDMRRESTGIISPLNYGPSLRTLGWLFPVESGIGVFQPNPDLDPVIDEFEDAIRTELTHDAFNKFGPVTVSREDAARWGKLWALDGVTEGEREVAFDRLGGAHASSVRRKGIALIIAAHKDLAEAAPTADALRTRMADLPASWREAALRPEISTQWRELQVRQLFRLTLEGLFHWTVGTLMKGPMTTRQIARSFLDELGAGADLPKSAISWVPETALAGNPVTLLRDIQTELQRRPRDPTLLVAALIRGLAFSLAEAPREAHQFESSDRLPLARARKDADSWKHLAPRDFLIRLIENWIMAQHAYWSVGRGLADARTRGKQIMRLRIVMDEGGWALTPGTTTMGNPPQPTPDRLETAVSLLTECRRFEGINP</sequence>
<evidence type="ECO:0000313" key="2">
    <source>
        <dbReference type="Proteomes" id="UP000675940"/>
    </source>
</evidence>
<protein>
    <recommendedName>
        <fullName evidence="3">Septum formation inhibitor-activating ATPase</fullName>
    </recommendedName>
</protein>
<keyword evidence="2" id="KW-1185">Reference proteome</keyword>
<reference evidence="1" key="1">
    <citation type="submission" date="2021-03" db="EMBL/GenBank/DDBJ databases">
        <title>Sagittula salina sp. nov. strain M10.9X isolated from the marine waste.</title>
        <authorList>
            <person name="Satari L."/>
            <person name="Molina-Menor E."/>
            <person name="Vidal-Verdu A."/>
            <person name="Pascual J."/>
            <person name="Pereto J."/>
            <person name="Porcar M."/>
        </authorList>
    </citation>
    <scope>NUCLEOTIDE SEQUENCE</scope>
    <source>
        <strain evidence="1">M10.9X</strain>
    </source>
</reference>
<dbReference type="AlphaFoldDB" id="A0A940MNB0"/>
<proteinExistence type="predicted"/>
<evidence type="ECO:0008006" key="3">
    <source>
        <dbReference type="Google" id="ProtNLM"/>
    </source>
</evidence>
<name>A0A940MNB0_9RHOB</name>
<accession>A0A940MNB0</accession>
<dbReference type="EMBL" id="JAGISH010000021">
    <property type="protein sequence ID" value="MBP0485050.1"/>
    <property type="molecule type" value="Genomic_DNA"/>
</dbReference>
<dbReference type="Proteomes" id="UP000675940">
    <property type="component" value="Unassembled WGS sequence"/>
</dbReference>